<dbReference type="Pfam" id="PF10340">
    <property type="entry name" value="Say1_Mug180"/>
    <property type="match status" value="1"/>
</dbReference>
<gene>
    <name evidence="1" type="ORF">FF38_05641</name>
</gene>
<organism evidence="1 2">
    <name type="scientific">Lucilia cuprina</name>
    <name type="common">Green bottle fly</name>
    <name type="synonym">Australian sheep blowfly</name>
    <dbReference type="NCBI Taxonomy" id="7375"/>
    <lineage>
        <taxon>Eukaryota</taxon>
        <taxon>Metazoa</taxon>
        <taxon>Ecdysozoa</taxon>
        <taxon>Arthropoda</taxon>
        <taxon>Hexapoda</taxon>
        <taxon>Insecta</taxon>
        <taxon>Pterygota</taxon>
        <taxon>Neoptera</taxon>
        <taxon>Endopterygota</taxon>
        <taxon>Diptera</taxon>
        <taxon>Brachycera</taxon>
        <taxon>Muscomorpha</taxon>
        <taxon>Oestroidea</taxon>
        <taxon>Calliphoridae</taxon>
        <taxon>Luciliinae</taxon>
        <taxon>Lucilia</taxon>
    </lineage>
</organism>
<evidence type="ECO:0000313" key="1">
    <source>
        <dbReference type="EMBL" id="KNC22640.1"/>
    </source>
</evidence>
<name>A0A0L0BRD5_LUCCU</name>
<sequence length="171" mass="18835">MGHCYRESTLRQLRILTSTGSLENELRSIVYSVSFTAHGLPNYNKEFPGEGFKARWISEIPDRKPDDPVILYLHGGGYALKTCQPQVTYICALARQLLPHRVNSNSSKLNLLNCSSGEEEPSSLFTFLNKGSVTVDSELSSNCLFSSALESNAFLVALTAVLTFPGGSRRD</sequence>
<protein>
    <submittedName>
        <fullName evidence="1">Uncharacterized protein</fullName>
    </submittedName>
</protein>
<accession>A0A0L0BRD5</accession>
<dbReference type="InterPro" id="IPR019436">
    <property type="entry name" value="Say1-like"/>
</dbReference>
<dbReference type="AlphaFoldDB" id="A0A0L0BRD5"/>
<reference evidence="1 2" key="1">
    <citation type="journal article" date="2015" name="Nat. Commun.">
        <title>Lucilia cuprina genome unlocks parasitic fly biology to underpin future interventions.</title>
        <authorList>
            <person name="Anstead C.A."/>
            <person name="Korhonen P.K."/>
            <person name="Young N.D."/>
            <person name="Hall R.S."/>
            <person name="Jex A.R."/>
            <person name="Murali S.C."/>
            <person name="Hughes D.S."/>
            <person name="Lee S.F."/>
            <person name="Perry T."/>
            <person name="Stroehlein A.J."/>
            <person name="Ansell B.R."/>
            <person name="Breugelmans B."/>
            <person name="Hofmann A."/>
            <person name="Qu J."/>
            <person name="Dugan S."/>
            <person name="Lee S.L."/>
            <person name="Chao H."/>
            <person name="Dinh H."/>
            <person name="Han Y."/>
            <person name="Doddapaneni H.V."/>
            <person name="Worley K.C."/>
            <person name="Muzny D.M."/>
            <person name="Ioannidis P."/>
            <person name="Waterhouse R.M."/>
            <person name="Zdobnov E.M."/>
            <person name="James P.J."/>
            <person name="Bagnall N.H."/>
            <person name="Kotze A.C."/>
            <person name="Gibbs R.A."/>
            <person name="Richards S."/>
            <person name="Batterham P."/>
            <person name="Gasser R.B."/>
        </authorList>
    </citation>
    <scope>NUCLEOTIDE SEQUENCE [LARGE SCALE GENOMIC DNA]</scope>
    <source>
        <strain evidence="1 2">LS</strain>
        <tissue evidence="1">Full body</tissue>
    </source>
</reference>
<comment type="caution">
    <text evidence="1">The sequence shown here is derived from an EMBL/GenBank/DDBJ whole genome shotgun (WGS) entry which is preliminary data.</text>
</comment>
<proteinExistence type="predicted"/>
<evidence type="ECO:0000313" key="2">
    <source>
        <dbReference type="Proteomes" id="UP000037069"/>
    </source>
</evidence>
<dbReference type="EMBL" id="JRES01001468">
    <property type="protein sequence ID" value="KNC22640.1"/>
    <property type="molecule type" value="Genomic_DNA"/>
</dbReference>
<keyword evidence="2" id="KW-1185">Reference proteome</keyword>
<dbReference type="InterPro" id="IPR029058">
    <property type="entry name" value="AB_hydrolase_fold"/>
</dbReference>
<dbReference type="Gene3D" id="3.40.50.1820">
    <property type="entry name" value="alpha/beta hydrolase"/>
    <property type="match status" value="1"/>
</dbReference>
<dbReference type="Proteomes" id="UP000037069">
    <property type="component" value="Unassembled WGS sequence"/>
</dbReference>
<dbReference type="STRING" id="7375.A0A0L0BRD5"/>